<dbReference type="PANTHER" id="PTHR10740">
    <property type="entry name" value="TRANSFORMING GROWTH FACTOR ALPHA"/>
    <property type="match status" value="1"/>
</dbReference>
<reference evidence="17" key="1">
    <citation type="journal article" date="2014" name="PLoS ONE">
        <title>The genome and linkage map of the northern pike (Esox lucius): conserved synteny revealed between the salmonid sister group and the Neoteleostei.</title>
        <authorList>
            <person name="Rondeau E.B."/>
            <person name="Minkley D.R."/>
            <person name="Leong J.S."/>
            <person name="Messmer A.M."/>
            <person name="Jantzen J.R."/>
            <person name="von Schalburg K.R."/>
            <person name="Lemon C."/>
            <person name="Bird N.H."/>
            <person name="Koop B.F."/>
        </authorList>
    </citation>
    <scope>NUCLEOTIDE SEQUENCE</scope>
</reference>
<dbReference type="GO" id="GO:0007173">
    <property type="term" value="P:epidermal growth factor receptor signaling pathway"/>
    <property type="evidence" value="ECO:0007669"/>
    <property type="project" value="TreeGrafter"/>
</dbReference>
<keyword evidence="11" id="KW-0325">Glycoprotein</keyword>
<accession>A0A3P8Z9K6</accession>
<gene>
    <name evidence="16" type="primary">BRICD5</name>
</gene>
<dbReference type="PANTHER" id="PTHR10740:SF11">
    <property type="entry name" value="PROEPIREGULIN"/>
    <property type="match status" value="1"/>
</dbReference>
<name>A0A3P8Z9K6_ESOLU</name>
<evidence type="ECO:0000256" key="9">
    <source>
        <dbReference type="ARBA" id="ARBA00023136"/>
    </source>
</evidence>
<evidence type="ECO:0000256" key="10">
    <source>
        <dbReference type="ARBA" id="ARBA00023157"/>
    </source>
</evidence>
<dbReference type="Ensembl" id="ENSELUT00000036763.3">
    <property type="protein sequence ID" value="ENSELUP00000025148.1"/>
    <property type="gene ID" value="ENSELUG00000023827.3"/>
</dbReference>
<keyword evidence="7 14" id="KW-1133">Transmembrane helix</keyword>
<evidence type="ECO:0000256" key="7">
    <source>
        <dbReference type="ARBA" id="ARBA00022989"/>
    </source>
</evidence>
<evidence type="ECO:0000256" key="1">
    <source>
        <dbReference type="ARBA" id="ARBA00004479"/>
    </source>
</evidence>
<dbReference type="AlphaFoldDB" id="A0A3P8Z9K6"/>
<dbReference type="GO" id="GO:0008083">
    <property type="term" value="F:growth factor activity"/>
    <property type="evidence" value="ECO:0007669"/>
    <property type="project" value="UniProtKB-KW"/>
</dbReference>
<evidence type="ECO:0000256" key="11">
    <source>
        <dbReference type="ARBA" id="ARBA00023180"/>
    </source>
</evidence>
<sequence length="233" mass="26482">MFNMSYNRLAGVCAFFGEQRRGSLFGLYLTIYRYTCTPTEMVSCMTHLNAVLNLQITLHLRLHRTMRNTQSSVLLAFIGLLLVVNGVHATGLSSSTQQVTQRVPTSQPLSPCKTGTCPKSGEEQTRPWTRIGRGMFQKCDSSQESYCLNGECFLVPDINEHHCRCDKGYYGPRCAHLEMVFQPMREEHVILMVVFVGLLVVGITGAVYFFCQWYRRSRCPTQQTKQLYQVPTA</sequence>
<evidence type="ECO:0000256" key="13">
    <source>
        <dbReference type="SAM" id="MobiDB-lite"/>
    </source>
</evidence>
<keyword evidence="10 12" id="KW-1015">Disulfide bond</keyword>
<dbReference type="Bgee" id="ENSELUG00000023827">
    <property type="expression patterns" value="Expressed in nose and 7 other cell types or tissues"/>
</dbReference>
<evidence type="ECO:0000256" key="4">
    <source>
        <dbReference type="ARBA" id="ARBA00022536"/>
    </source>
</evidence>
<dbReference type="PRINTS" id="PR00009">
    <property type="entry name" value="EGFTGF"/>
</dbReference>
<keyword evidence="6" id="KW-0732">Signal</keyword>
<reference evidence="16" key="4">
    <citation type="submission" date="2025-09" db="UniProtKB">
        <authorList>
            <consortium name="Ensembl"/>
        </authorList>
    </citation>
    <scope>IDENTIFICATION</scope>
</reference>
<comment type="caution">
    <text evidence="12">Lacks conserved residue(s) required for the propagation of feature annotation.</text>
</comment>
<feature type="transmembrane region" description="Helical" evidence="14">
    <location>
        <begin position="73"/>
        <end position="92"/>
    </location>
</feature>
<feature type="region of interest" description="Disordered" evidence="13">
    <location>
        <begin position="103"/>
        <end position="125"/>
    </location>
</feature>
<evidence type="ECO:0000313" key="17">
    <source>
        <dbReference type="Proteomes" id="UP000265140"/>
    </source>
</evidence>
<reference evidence="16" key="2">
    <citation type="submission" date="2020-02" db="EMBL/GenBank/DDBJ databases">
        <title>Esox lucius (northern pike) genome, fEsoLuc1, primary haplotype.</title>
        <authorList>
            <person name="Myers G."/>
            <person name="Karagic N."/>
            <person name="Meyer A."/>
            <person name="Pippel M."/>
            <person name="Reichard M."/>
            <person name="Winkler S."/>
            <person name="Tracey A."/>
            <person name="Sims Y."/>
            <person name="Howe K."/>
            <person name="Rhie A."/>
            <person name="Formenti G."/>
            <person name="Durbin R."/>
            <person name="Fedrigo O."/>
            <person name="Jarvis E.D."/>
        </authorList>
    </citation>
    <scope>NUCLEOTIDE SEQUENCE [LARGE SCALE GENOMIC DNA]</scope>
</reference>
<evidence type="ECO:0000256" key="8">
    <source>
        <dbReference type="ARBA" id="ARBA00023030"/>
    </source>
</evidence>
<organism evidence="16 17">
    <name type="scientific">Esox lucius</name>
    <name type="common">Northern pike</name>
    <dbReference type="NCBI Taxonomy" id="8010"/>
    <lineage>
        <taxon>Eukaryota</taxon>
        <taxon>Metazoa</taxon>
        <taxon>Chordata</taxon>
        <taxon>Craniata</taxon>
        <taxon>Vertebrata</taxon>
        <taxon>Euteleostomi</taxon>
        <taxon>Actinopterygii</taxon>
        <taxon>Neopterygii</taxon>
        <taxon>Teleostei</taxon>
        <taxon>Protacanthopterygii</taxon>
        <taxon>Esociformes</taxon>
        <taxon>Esocidae</taxon>
        <taxon>Esox</taxon>
    </lineage>
</organism>
<evidence type="ECO:0000313" key="16">
    <source>
        <dbReference type="Ensembl" id="ENSELUP00000025148.1"/>
    </source>
</evidence>
<keyword evidence="8" id="KW-0339">Growth factor</keyword>
<dbReference type="GO" id="GO:0016020">
    <property type="term" value="C:membrane"/>
    <property type="evidence" value="ECO:0007669"/>
    <property type="project" value="UniProtKB-SubCell"/>
</dbReference>
<reference evidence="16" key="3">
    <citation type="submission" date="2025-08" db="UniProtKB">
        <authorList>
            <consortium name="Ensembl"/>
        </authorList>
    </citation>
    <scope>IDENTIFICATION</scope>
</reference>
<dbReference type="GO" id="GO:0005154">
    <property type="term" value="F:epidermal growth factor receptor binding"/>
    <property type="evidence" value="ECO:0007669"/>
    <property type="project" value="TreeGrafter"/>
</dbReference>
<protein>
    <recommendedName>
        <fullName evidence="15">EGF-like domain-containing protein</fullName>
    </recommendedName>
</protein>
<evidence type="ECO:0000256" key="5">
    <source>
        <dbReference type="ARBA" id="ARBA00022692"/>
    </source>
</evidence>
<evidence type="ECO:0000256" key="14">
    <source>
        <dbReference type="SAM" id="Phobius"/>
    </source>
</evidence>
<dbReference type="STRING" id="8010.ENSELUP00000025148"/>
<dbReference type="PROSITE" id="PS00022">
    <property type="entry name" value="EGF_1"/>
    <property type="match status" value="1"/>
</dbReference>
<dbReference type="PROSITE" id="PS01186">
    <property type="entry name" value="EGF_2"/>
    <property type="match status" value="1"/>
</dbReference>
<feature type="transmembrane region" description="Helical" evidence="14">
    <location>
        <begin position="189"/>
        <end position="211"/>
    </location>
</feature>
<keyword evidence="3" id="KW-0964">Secreted</keyword>
<dbReference type="InParanoid" id="A0A3P8Z9K6"/>
<dbReference type="GO" id="GO:0005615">
    <property type="term" value="C:extracellular space"/>
    <property type="evidence" value="ECO:0007669"/>
    <property type="project" value="TreeGrafter"/>
</dbReference>
<dbReference type="SUPFAM" id="SSF57196">
    <property type="entry name" value="EGF/Laminin"/>
    <property type="match status" value="1"/>
</dbReference>
<proteinExistence type="predicted"/>
<dbReference type="Gene3D" id="2.10.25.10">
    <property type="entry name" value="Laminin"/>
    <property type="match status" value="1"/>
</dbReference>
<dbReference type="GO" id="GO:0008284">
    <property type="term" value="P:positive regulation of cell population proliferation"/>
    <property type="evidence" value="ECO:0007669"/>
    <property type="project" value="TreeGrafter"/>
</dbReference>
<dbReference type="InterPro" id="IPR000742">
    <property type="entry name" value="EGF"/>
</dbReference>
<dbReference type="Proteomes" id="UP000265140">
    <property type="component" value="Chromosome 13"/>
</dbReference>
<keyword evidence="4 12" id="KW-0245">EGF-like domain</keyword>
<dbReference type="PROSITE" id="PS50026">
    <property type="entry name" value="EGF_3"/>
    <property type="match status" value="1"/>
</dbReference>
<evidence type="ECO:0000256" key="3">
    <source>
        <dbReference type="ARBA" id="ARBA00022525"/>
    </source>
</evidence>
<keyword evidence="5 14" id="KW-0812">Transmembrane</keyword>
<evidence type="ECO:0000256" key="12">
    <source>
        <dbReference type="PROSITE-ProRule" id="PRU00076"/>
    </source>
</evidence>
<evidence type="ECO:0000256" key="6">
    <source>
        <dbReference type="ARBA" id="ARBA00022729"/>
    </source>
</evidence>
<dbReference type="GeneTree" id="ENSGT00940000169510"/>
<feature type="disulfide bond" evidence="12">
    <location>
        <begin position="165"/>
        <end position="174"/>
    </location>
</feature>
<evidence type="ECO:0000256" key="2">
    <source>
        <dbReference type="ARBA" id="ARBA00004613"/>
    </source>
</evidence>
<evidence type="ECO:0000259" key="15">
    <source>
        <dbReference type="PROSITE" id="PS50026"/>
    </source>
</evidence>
<comment type="subcellular location">
    <subcellularLocation>
        <location evidence="1">Membrane</location>
        <topology evidence="1">Single-pass type I membrane protein</topology>
    </subcellularLocation>
    <subcellularLocation>
        <location evidence="2">Secreted</location>
    </subcellularLocation>
</comment>
<keyword evidence="9 14" id="KW-0472">Membrane</keyword>
<feature type="domain" description="EGF-like" evidence="15">
    <location>
        <begin position="135"/>
        <end position="175"/>
    </location>
</feature>
<keyword evidence="17" id="KW-1185">Reference proteome</keyword>
<dbReference type="GO" id="GO:0045840">
    <property type="term" value="P:positive regulation of mitotic nuclear division"/>
    <property type="evidence" value="ECO:0007669"/>
    <property type="project" value="TreeGrafter"/>
</dbReference>